<dbReference type="AlphaFoldDB" id="A0A166CCM0"/>
<accession>A0A166CCM0</accession>
<evidence type="ECO:0000313" key="1">
    <source>
        <dbReference type="EMBL" id="KZP13521.1"/>
    </source>
</evidence>
<sequence length="104" mass="11927">MRRSPRTSPYAAQGRRDPRAWARGQGVRHILETGNFGFCVQEHINLGARYDQDISIFGMEFHVITAVRGHDWRGGSRRRRALGSGTGWRGRHVGMVRAALRRYH</sequence>
<reference evidence="1 2" key="1">
    <citation type="journal article" date="2016" name="Mol. Biol. Evol.">
        <title>Comparative Genomics of Early-Diverging Mushroom-Forming Fungi Provides Insights into the Origins of Lignocellulose Decay Capabilities.</title>
        <authorList>
            <person name="Nagy L.G."/>
            <person name="Riley R."/>
            <person name="Tritt A."/>
            <person name="Adam C."/>
            <person name="Daum C."/>
            <person name="Floudas D."/>
            <person name="Sun H."/>
            <person name="Yadav J.S."/>
            <person name="Pangilinan J."/>
            <person name="Larsson K.H."/>
            <person name="Matsuura K."/>
            <person name="Barry K."/>
            <person name="Labutti K."/>
            <person name="Kuo R."/>
            <person name="Ohm R.A."/>
            <person name="Bhattacharya S.S."/>
            <person name="Shirouzu T."/>
            <person name="Yoshinaga Y."/>
            <person name="Martin F.M."/>
            <person name="Grigoriev I.V."/>
            <person name="Hibbett D.S."/>
        </authorList>
    </citation>
    <scope>NUCLEOTIDE SEQUENCE [LARGE SCALE GENOMIC DNA]</scope>
    <source>
        <strain evidence="1 2">CBS 109695</strain>
    </source>
</reference>
<dbReference type="OrthoDB" id="1734943at2759"/>
<dbReference type="SUPFAM" id="SSF55282">
    <property type="entry name" value="RL5-like"/>
    <property type="match status" value="1"/>
</dbReference>
<name>A0A166CCM0_9AGAM</name>
<keyword evidence="2" id="KW-1185">Reference proteome</keyword>
<dbReference type="STRING" id="436010.A0A166CCM0"/>
<dbReference type="Gene3D" id="3.30.1440.10">
    <property type="match status" value="1"/>
</dbReference>
<dbReference type="Proteomes" id="UP000076532">
    <property type="component" value="Unassembled WGS sequence"/>
</dbReference>
<dbReference type="EMBL" id="KV417631">
    <property type="protein sequence ID" value="KZP13521.1"/>
    <property type="molecule type" value="Genomic_DNA"/>
</dbReference>
<organism evidence="1 2">
    <name type="scientific">Athelia psychrophila</name>
    <dbReference type="NCBI Taxonomy" id="1759441"/>
    <lineage>
        <taxon>Eukaryota</taxon>
        <taxon>Fungi</taxon>
        <taxon>Dikarya</taxon>
        <taxon>Basidiomycota</taxon>
        <taxon>Agaricomycotina</taxon>
        <taxon>Agaricomycetes</taxon>
        <taxon>Agaricomycetidae</taxon>
        <taxon>Atheliales</taxon>
        <taxon>Atheliaceae</taxon>
        <taxon>Athelia</taxon>
    </lineage>
</organism>
<dbReference type="InterPro" id="IPR022803">
    <property type="entry name" value="Ribosomal_uL5_dom_sf"/>
</dbReference>
<gene>
    <name evidence="1" type="ORF">FIBSPDRAFT_130975</name>
</gene>
<proteinExistence type="predicted"/>
<evidence type="ECO:0000313" key="2">
    <source>
        <dbReference type="Proteomes" id="UP000076532"/>
    </source>
</evidence>
<protein>
    <submittedName>
        <fullName evidence="1">Uncharacterized protein</fullName>
    </submittedName>
</protein>